<evidence type="ECO:0000256" key="11">
    <source>
        <dbReference type="PROSITE-ProRule" id="PRU00421"/>
    </source>
</evidence>
<evidence type="ECO:0000256" key="2">
    <source>
        <dbReference type="ARBA" id="ARBA00022448"/>
    </source>
</evidence>
<dbReference type="GO" id="GO:0090589">
    <property type="term" value="F:protein-phosphocysteine-trehalose phosphotransferase system transporter activity"/>
    <property type="evidence" value="ECO:0007669"/>
    <property type="project" value="TreeGrafter"/>
</dbReference>
<keyword evidence="9 12" id="KW-1133">Transmembrane helix</keyword>
<sequence length="528" mass="58596">MEKVIINYLGEMHNIVKAKQKENKLYVTVKDIGHVNISKLKGLNYVYDVIQSHGKIIIFFKDFSMEEKEMSKDFKELSTNIMDNIGGKENVKSVMHCVTRLRFLIYNKDKVNVEAIKKLDGAMGCQWVGEQFQIIIGANVNEVYCTLCDEYGFEQTDIVDDNVNEENKSFKDKLIGTLTGILMPAMSLIIGGGMIKAIMMMILSLHWVTGEESWFTLLMAIGDAPFYFLPFVLGYSTAKHFNMNPVYGLGIAMGMCYPTIQNVPLDFFGLTVSTSYTSTLLPIIFVVWFGTYVYRFAERITPKLLSSFVVPIITFGVTIPLGFILIGPVLNAFSQVLCDSIMWLYSEMPIVAAIILGLAWQVLVVFGMHSVFSSLATLQIAAGTGTPILSMIFPAFFAQTMTVWAIYFKTKNIDLKSKCMSSGISGLLGVTEPAIYTVTLPRIKYFIISCIGTAGGALVMAITGTLRYSLGGLGFFTFPTFFGEGVLMSNVLFAIVTSLLVAGGISFILTFIIYKDEGMDLENYESVE</sequence>
<evidence type="ECO:0000256" key="4">
    <source>
        <dbReference type="ARBA" id="ARBA00022597"/>
    </source>
</evidence>
<evidence type="ECO:0000256" key="12">
    <source>
        <dbReference type="SAM" id="Phobius"/>
    </source>
</evidence>
<feature type="transmembrane region" description="Helical" evidence="12">
    <location>
        <begin position="181"/>
        <end position="208"/>
    </location>
</feature>
<dbReference type="InterPro" id="IPR001996">
    <property type="entry name" value="PTS_IIB_1"/>
</dbReference>
<dbReference type="PANTHER" id="PTHR30175:SF1">
    <property type="entry name" value="PTS SYSTEM ARBUTIN-, CELLOBIOSE-, AND SALICIN-SPECIFIC EIIBC COMPONENT-RELATED"/>
    <property type="match status" value="1"/>
</dbReference>
<evidence type="ECO:0000256" key="8">
    <source>
        <dbReference type="ARBA" id="ARBA00022777"/>
    </source>
</evidence>
<evidence type="ECO:0000256" key="6">
    <source>
        <dbReference type="ARBA" id="ARBA00022683"/>
    </source>
</evidence>
<dbReference type="GO" id="GO:0015771">
    <property type="term" value="P:trehalose transport"/>
    <property type="evidence" value="ECO:0007669"/>
    <property type="project" value="TreeGrafter"/>
</dbReference>
<reference evidence="15" key="1">
    <citation type="submission" date="2023-01" db="EMBL/GenBank/DDBJ databases">
        <title>Human gut microbiome strain richness.</title>
        <authorList>
            <person name="Chen-Liaw A."/>
        </authorList>
    </citation>
    <scope>NUCLEOTIDE SEQUENCE</scope>
    <source>
        <strain evidence="15">D8_m1001271B151109d0_201107</strain>
    </source>
</reference>
<keyword evidence="2" id="KW-0813">Transport</keyword>
<feature type="transmembrane region" description="Helical" evidence="12">
    <location>
        <begin position="350"/>
        <end position="376"/>
    </location>
</feature>
<dbReference type="InterPro" id="IPR018113">
    <property type="entry name" value="PTrfase_EIIB_Cys"/>
</dbReference>
<gene>
    <name evidence="15" type="ORF">PND82_06415</name>
</gene>
<organism evidence="15 16">
    <name type="scientific">Faecalicoccus pleomorphus</name>
    <dbReference type="NCBI Taxonomy" id="1323"/>
    <lineage>
        <taxon>Bacteria</taxon>
        <taxon>Bacillati</taxon>
        <taxon>Bacillota</taxon>
        <taxon>Erysipelotrichia</taxon>
        <taxon>Erysipelotrichales</taxon>
        <taxon>Erysipelotrichaceae</taxon>
        <taxon>Faecalicoccus</taxon>
    </lineage>
</organism>
<dbReference type="InterPro" id="IPR036878">
    <property type="entry name" value="Glu_permease_IIB"/>
</dbReference>
<dbReference type="PROSITE" id="PS01035">
    <property type="entry name" value="PTS_EIIB_TYPE_1_CYS"/>
    <property type="match status" value="1"/>
</dbReference>
<dbReference type="InterPro" id="IPR013013">
    <property type="entry name" value="PTS_EIIC_1"/>
</dbReference>
<evidence type="ECO:0000313" key="16">
    <source>
        <dbReference type="Proteomes" id="UP001212981"/>
    </source>
</evidence>
<dbReference type="Pfam" id="PF00367">
    <property type="entry name" value="PTS_EIIB"/>
    <property type="match status" value="1"/>
</dbReference>
<dbReference type="FunFam" id="3.30.1360.60:FF:000001">
    <property type="entry name" value="PTS system glucose-specific IIBC component PtsG"/>
    <property type="match status" value="1"/>
</dbReference>
<evidence type="ECO:0000256" key="5">
    <source>
        <dbReference type="ARBA" id="ARBA00022679"/>
    </source>
</evidence>
<dbReference type="InterPro" id="IPR003352">
    <property type="entry name" value="PTS_EIIC"/>
</dbReference>
<feature type="transmembrane region" description="Helical" evidence="12">
    <location>
        <begin position="276"/>
        <end position="296"/>
    </location>
</feature>
<feature type="transmembrane region" description="Helical" evidence="12">
    <location>
        <begin position="308"/>
        <end position="330"/>
    </location>
</feature>
<evidence type="ECO:0000256" key="10">
    <source>
        <dbReference type="ARBA" id="ARBA00023136"/>
    </source>
</evidence>
<dbReference type="InterPro" id="IPR050558">
    <property type="entry name" value="PTS_Sugar-Specific_Components"/>
</dbReference>
<evidence type="ECO:0000256" key="9">
    <source>
        <dbReference type="ARBA" id="ARBA00022989"/>
    </source>
</evidence>
<dbReference type="PROSITE" id="PS51098">
    <property type="entry name" value="PTS_EIIB_TYPE_1"/>
    <property type="match status" value="1"/>
</dbReference>
<dbReference type="GO" id="GO:0008982">
    <property type="term" value="F:protein-N(PI)-phosphohistidine-sugar phosphotransferase activity"/>
    <property type="evidence" value="ECO:0007669"/>
    <property type="project" value="InterPro"/>
</dbReference>
<feature type="transmembrane region" description="Helical" evidence="12">
    <location>
        <begin position="388"/>
        <end position="408"/>
    </location>
</feature>
<feature type="active site" description="Phosphocysteine intermediate; for EIIB activity" evidence="11">
    <location>
        <position position="97"/>
    </location>
</feature>
<feature type="domain" description="PTS EIIB type-1" evidence="13">
    <location>
        <begin position="75"/>
        <end position="157"/>
    </location>
</feature>
<dbReference type="GO" id="GO:0016301">
    <property type="term" value="F:kinase activity"/>
    <property type="evidence" value="ECO:0007669"/>
    <property type="project" value="UniProtKB-KW"/>
</dbReference>
<keyword evidence="7 12" id="KW-0812">Transmembrane</keyword>
<keyword evidence="5" id="KW-0808">Transferase</keyword>
<dbReference type="SUPFAM" id="SSF55604">
    <property type="entry name" value="Glucose permease domain IIB"/>
    <property type="match status" value="2"/>
</dbReference>
<comment type="subcellular location">
    <subcellularLocation>
        <location evidence="1">Cell membrane</location>
        <topology evidence="1">Multi-pass membrane protein</topology>
    </subcellularLocation>
</comment>
<dbReference type="PROSITE" id="PS51103">
    <property type="entry name" value="PTS_EIIC_TYPE_1"/>
    <property type="match status" value="1"/>
</dbReference>
<dbReference type="Proteomes" id="UP001212981">
    <property type="component" value="Unassembled WGS sequence"/>
</dbReference>
<evidence type="ECO:0000256" key="3">
    <source>
        <dbReference type="ARBA" id="ARBA00022475"/>
    </source>
</evidence>
<feature type="domain" description="PTS EIIC type-1" evidence="14">
    <location>
        <begin position="176"/>
        <end position="525"/>
    </location>
</feature>
<keyword evidence="4" id="KW-0762">Sugar transport</keyword>
<dbReference type="Gene3D" id="3.30.1360.60">
    <property type="entry name" value="Glucose permease domain IIB"/>
    <property type="match status" value="1"/>
</dbReference>
<feature type="transmembrane region" description="Helical" evidence="12">
    <location>
        <begin position="445"/>
        <end position="470"/>
    </location>
</feature>
<dbReference type="CDD" id="cd00212">
    <property type="entry name" value="PTS_IIB_glc"/>
    <property type="match status" value="1"/>
</dbReference>
<proteinExistence type="predicted"/>
<keyword evidence="10 12" id="KW-0472">Membrane</keyword>
<dbReference type="PANTHER" id="PTHR30175">
    <property type="entry name" value="PHOSPHOTRANSFERASE SYSTEM TRANSPORT PROTEIN"/>
    <property type="match status" value="1"/>
</dbReference>
<keyword evidence="8" id="KW-0418">Kinase</keyword>
<keyword evidence="6" id="KW-0598">Phosphotransferase system</keyword>
<feature type="transmembrane region" description="Helical" evidence="12">
    <location>
        <begin position="246"/>
        <end position="264"/>
    </location>
</feature>
<keyword evidence="3" id="KW-1003">Cell membrane</keyword>
<evidence type="ECO:0000313" key="15">
    <source>
        <dbReference type="EMBL" id="MDB7982445.1"/>
    </source>
</evidence>
<evidence type="ECO:0000259" key="14">
    <source>
        <dbReference type="PROSITE" id="PS51103"/>
    </source>
</evidence>
<dbReference type="RefSeq" id="WP_272002139.1">
    <property type="nucleotide sequence ID" value="NZ_JAQLXO010000009.1"/>
</dbReference>
<dbReference type="GO" id="GO:0005886">
    <property type="term" value="C:plasma membrane"/>
    <property type="evidence" value="ECO:0007669"/>
    <property type="project" value="UniProtKB-SubCell"/>
</dbReference>
<evidence type="ECO:0000256" key="7">
    <source>
        <dbReference type="ARBA" id="ARBA00022692"/>
    </source>
</evidence>
<comment type="caution">
    <text evidence="15">The sequence shown here is derived from an EMBL/GenBank/DDBJ whole genome shotgun (WGS) entry which is preliminary data.</text>
</comment>
<feature type="transmembrane region" description="Helical" evidence="12">
    <location>
        <begin position="214"/>
        <end position="234"/>
    </location>
</feature>
<feature type="transmembrane region" description="Helical" evidence="12">
    <location>
        <begin position="490"/>
        <end position="514"/>
    </location>
</feature>
<dbReference type="GO" id="GO:0009401">
    <property type="term" value="P:phosphoenolpyruvate-dependent sugar phosphotransferase system"/>
    <property type="evidence" value="ECO:0007669"/>
    <property type="project" value="UniProtKB-KW"/>
</dbReference>
<protein>
    <submittedName>
        <fullName evidence="15">PTS transporter subunit EIIC</fullName>
    </submittedName>
</protein>
<evidence type="ECO:0000259" key="13">
    <source>
        <dbReference type="PROSITE" id="PS51098"/>
    </source>
</evidence>
<name>A0AAW6CWK8_9FIRM</name>
<dbReference type="AlphaFoldDB" id="A0AAW6CWK8"/>
<dbReference type="EMBL" id="JAQLXO010000009">
    <property type="protein sequence ID" value="MDB7982445.1"/>
    <property type="molecule type" value="Genomic_DNA"/>
</dbReference>
<accession>A0AAW6CWK8</accession>
<dbReference type="Pfam" id="PF02378">
    <property type="entry name" value="PTS_EIIC"/>
    <property type="match status" value="1"/>
</dbReference>
<evidence type="ECO:0000256" key="1">
    <source>
        <dbReference type="ARBA" id="ARBA00004651"/>
    </source>
</evidence>